<keyword evidence="4" id="KW-1185">Reference proteome</keyword>
<feature type="compositionally biased region" description="Low complexity" evidence="2">
    <location>
        <begin position="429"/>
        <end position="448"/>
    </location>
</feature>
<feature type="compositionally biased region" description="Polar residues" evidence="2">
    <location>
        <begin position="83"/>
        <end position="92"/>
    </location>
</feature>
<feature type="compositionally biased region" description="Low complexity" evidence="2">
    <location>
        <begin position="410"/>
        <end position="420"/>
    </location>
</feature>
<gene>
    <name evidence="3" type="ORF">B0I36DRAFT_431905</name>
</gene>
<protein>
    <submittedName>
        <fullName evidence="3">Uncharacterized protein</fullName>
    </submittedName>
</protein>
<dbReference type="AlphaFoldDB" id="A0A9P8Y3H4"/>
<proteinExistence type="predicted"/>
<feature type="region of interest" description="Disordered" evidence="2">
    <location>
        <begin position="404"/>
        <end position="510"/>
    </location>
</feature>
<feature type="compositionally biased region" description="Polar residues" evidence="2">
    <location>
        <begin position="300"/>
        <end position="325"/>
    </location>
</feature>
<organism evidence="3 4">
    <name type="scientific">Microdochium trichocladiopsis</name>
    <dbReference type="NCBI Taxonomy" id="1682393"/>
    <lineage>
        <taxon>Eukaryota</taxon>
        <taxon>Fungi</taxon>
        <taxon>Dikarya</taxon>
        <taxon>Ascomycota</taxon>
        <taxon>Pezizomycotina</taxon>
        <taxon>Sordariomycetes</taxon>
        <taxon>Xylariomycetidae</taxon>
        <taxon>Xylariales</taxon>
        <taxon>Microdochiaceae</taxon>
        <taxon>Microdochium</taxon>
    </lineage>
</organism>
<feature type="region of interest" description="Disordered" evidence="2">
    <location>
        <begin position="1"/>
        <end position="54"/>
    </location>
</feature>
<evidence type="ECO:0000256" key="2">
    <source>
        <dbReference type="SAM" id="MobiDB-lite"/>
    </source>
</evidence>
<comment type="caution">
    <text evidence="3">The sequence shown here is derived from an EMBL/GenBank/DDBJ whole genome shotgun (WGS) entry which is preliminary data.</text>
</comment>
<dbReference type="EMBL" id="JAGTJQ010000006">
    <property type="protein sequence ID" value="KAH7028996.1"/>
    <property type="molecule type" value="Genomic_DNA"/>
</dbReference>
<evidence type="ECO:0000313" key="4">
    <source>
        <dbReference type="Proteomes" id="UP000756346"/>
    </source>
</evidence>
<dbReference type="GeneID" id="70192148"/>
<evidence type="ECO:0000256" key="1">
    <source>
        <dbReference type="SAM" id="Coils"/>
    </source>
</evidence>
<sequence>MGIQWKQPFSAPPHSSQSTPDVAAHKHPNTPQSQPPEQAASLSSLLRSSSRKDPCNRLYRKAALLPDSSSHSASSALSGTVALQNNINNNDMTYPPSAPYRRDAEARASRSASNVANGTSGGPVKTMSPHSDRPGASGRYTDYNDISDDDDSHVRSPVTTASHPSNNAQDGVSLQRQAQQRMISGATNPQQQPEHWVPAPASHSLPNGGGPHPPTSGGVRGPSQQAPGPGPGPNRGRPPSYSGGRPDELAVSGPNSGGGLLPPSNNHNSARPQQRTGPAPSAGGQRRQHNSRSPPERRSGTSQPHSSNQNGGPPPTMLNTNNSHIQRLPTPSVAASVLHPLEQKVTEYSNLMREAEDQVDRLDDEIRALQERRAAAESRYMEAKARHDEYRSQHADVERALRGDLPPLEPMLSPLPQGQAAPGGGARVGSMTTQQLQQQHRMQQRGSLGSLHEQYHYEHERSPQDNINMMNRRKQSAQYERPLSSSSAGGSLRDGNGKKGKGKFRFSLFG</sequence>
<feature type="compositionally biased region" description="Basic and acidic residues" evidence="2">
    <location>
        <begin position="453"/>
        <end position="463"/>
    </location>
</feature>
<evidence type="ECO:0000313" key="3">
    <source>
        <dbReference type="EMBL" id="KAH7028996.1"/>
    </source>
</evidence>
<dbReference type="OrthoDB" id="5096988at2759"/>
<keyword evidence="1" id="KW-0175">Coiled coil</keyword>
<feature type="compositionally biased region" description="Polar residues" evidence="2">
    <location>
        <begin position="267"/>
        <end position="276"/>
    </location>
</feature>
<feature type="region of interest" description="Disordered" evidence="2">
    <location>
        <begin position="83"/>
        <end position="336"/>
    </location>
</feature>
<dbReference type="RefSeq" id="XP_046011284.1">
    <property type="nucleotide sequence ID" value="XM_046162602.1"/>
</dbReference>
<accession>A0A9P8Y3H4</accession>
<feature type="compositionally biased region" description="Low complexity" evidence="2">
    <location>
        <begin position="234"/>
        <end position="244"/>
    </location>
</feature>
<name>A0A9P8Y3H4_9PEZI</name>
<reference evidence="3" key="1">
    <citation type="journal article" date="2021" name="Nat. Commun.">
        <title>Genetic determinants of endophytism in the Arabidopsis root mycobiome.</title>
        <authorList>
            <person name="Mesny F."/>
            <person name="Miyauchi S."/>
            <person name="Thiergart T."/>
            <person name="Pickel B."/>
            <person name="Atanasova L."/>
            <person name="Karlsson M."/>
            <person name="Huettel B."/>
            <person name="Barry K.W."/>
            <person name="Haridas S."/>
            <person name="Chen C."/>
            <person name="Bauer D."/>
            <person name="Andreopoulos W."/>
            <person name="Pangilinan J."/>
            <person name="LaButti K."/>
            <person name="Riley R."/>
            <person name="Lipzen A."/>
            <person name="Clum A."/>
            <person name="Drula E."/>
            <person name="Henrissat B."/>
            <person name="Kohler A."/>
            <person name="Grigoriev I.V."/>
            <person name="Martin F.M."/>
            <person name="Hacquard S."/>
        </authorList>
    </citation>
    <scope>NUCLEOTIDE SEQUENCE</scope>
    <source>
        <strain evidence="3">MPI-CAGE-CH-0230</strain>
    </source>
</reference>
<feature type="coiled-coil region" evidence="1">
    <location>
        <begin position="338"/>
        <end position="400"/>
    </location>
</feature>
<feature type="compositionally biased region" description="Polar residues" evidence="2">
    <location>
        <begin position="157"/>
        <end position="193"/>
    </location>
</feature>
<dbReference type="Proteomes" id="UP000756346">
    <property type="component" value="Unassembled WGS sequence"/>
</dbReference>